<dbReference type="Proteomes" id="UP001210609">
    <property type="component" value="Chromosome"/>
</dbReference>
<dbReference type="EMBL" id="CP114202">
    <property type="protein sequence ID" value="WAT94938.1"/>
    <property type="molecule type" value="Genomic_DNA"/>
</dbReference>
<accession>A0ABY7I885</accession>
<protein>
    <submittedName>
        <fullName evidence="1">Uncharacterized protein</fullName>
    </submittedName>
</protein>
<evidence type="ECO:0000313" key="1">
    <source>
        <dbReference type="EMBL" id="WAT94938.1"/>
    </source>
</evidence>
<gene>
    <name evidence="1" type="ORF">STRLI_000610</name>
</gene>
<organism evidence="1 2">
    <name type="scientific">Streptomyces nigrescens</name>
    <dbReference type="NCBI Taxonomy" id="1920"/>
    <lineage>
        <taxon>Bacteria</taxon>
        <taxon>Bacillati</taxon>
        <taxon>Actinomycetota</taxon>
        <taxon>Actinomycetes</taxon>
        <taxon>Kitasatosporales</taxon>
        <taxon>Streptomycetaceae</taxon>
        <taxon>Streptomyces</taxon>
    </lineage>
</organism>
<evidence type="ECO:0000313" key="2">
    <source>
        <dbReference type="Proteomes" id="UP001210609"/>
    </source>
</evidence>
<keyword evidence="2" id="KW-1185">Reference proteome</keyword>
<sequence length="55" mass="6524">MPDGSISSMSTRVLLIRREVHQEIECQVPEGLREFPREMRPVATEEELQVRQHHR</sequence>
<reference evidence="1 2" key="1">
    <citation type="submission" date="2022-12" db="EMBL/GenBank/DDBJ databases">
        <authorList>
            <person name="Ruckert C."/>
            <person name="Busche T."/>
            <person name="Kalinowski J."/>
            <person name="Wittmann C."/>
        </authorList>
    </citation>
    <scope>NUCLEOTIDE SEQUENCE [LARGE SCALE GENOMIC DNA]</scope>
    <source>
        <strain evidence="1 2">DSM 40555</strain>
    </source>
</reference>
<dbReference type="RefSeq" id="WP_159484129.1">
    <property type="nucleotide sequence ID" value="NZ_BLIP01000001.1"/>
</dbReference>
<name>A0ABY7I885_STRNI</name>
<proteinExistence type="predicted"/>